<comment type="caution">
    <text evidence="2">The sequence shown here is derived from an EMBL/GenBank/DDBJ whole genome shotgun (WGS) entry which is preliminary data.</text>
</comment>
<reference evidence="2 3" key="1">
    <citation type="submission" date="2017-10" db="EMBL/GenBank/DDBJ databases">
        <title>Effective Description of Clostridium neonatale sp. nov. linked to necrotizing enterocolitis in neonates and a clarification of species assignable to the genus Clostridium (Prazmowski 1880) emend. Lawson and Rainey 2016.</title>
        <authorList>
            <person name="Bernard K."/>
            <person name="Burdz T."/>
            <person name="Wiebe D."/>
            <person name="Balcewich B."/>
            <person name="Alfa M."/>
            <person name="Bernier A.-M."/>
        </authorList>
    </citation>
    <scope>NUCLEOTIDE SEQUENCE [LARGE SCALE GENOMIC DNA]</scope>
    <source>
        <strain evidence="2 3">LCDC99A005</strain>
    </source>
</reference>
<evidence type="ECO:0000313" key="2">
    <source>
        <dbReference type="EMBL" id="PEG32567.1"/>
    </source>
</evidence>
<dbReference type="GO" id="GO:0004519">
    <property type="term" value="F:endonuclease activity"/>
    <property type="evidence" value="ECO:0007669"/>
    <property type="project" value="UniProtKB-KW"/>
</dbReference>
<gene>
    <name evidence="2" type="ORF">CQ394_12990</name>
</gene>
<keyword evidence="2" id="KW-0378">Hydrolase</keyword>
<sequence>MLLPSEEKKYTYREYLQWPEDERYELIEGIPYMQAAPSWQHQAISRELIIQFGNYLKGKKCSVFSSPFDLILTDEEDKMDGKNVFQPDLLVVCDSSKLIGTGYSGIPDLVIEIVSPSTARSDKFYKFNMYEKFGIKEYWIIEPDIKLLSVFTLNKDDRYGRPELYSEVDKVKVQVLKNLEINLSDVFNY</sequence>
<dbReference type="SUPFAM" id="SSF52980">
    <property type="entry name" value="Restriction endonuclease-like"/>
    <property type="match status" value="1"/>
</dbReference>
<dbReference type="InterPro" id="IPR011335">
    <property type="entry name" value="Restrct_endonuc-II-like"/>
</dbReference>
<evidence type="ECO:0000313" key="3">
    <source>
        <dbReference type="Proteomes" id="UP000220840"/>
    </source>
</evidence>
<keyword evidence="3" id="KW-1185">Reference proteome</keyword>
<organism evidence="2 3">
    <name type="scientific">Clostridium neonatale</name>
    <dbReference type="NCBI Taxonomy" id="137838"/>
    <lineage>
        <taxon>Bacteria</taxon>
        <taxon>Bacillati</taxon>
        <taxon>Bacillota</taxon>
        <taxon>Clostridia</taxon>
        <taxon>Eubacteriales</taxon>
        <taxon>Clostridiaceae</taxon>
        <taxon>Clostridium</taxon>
    </lineage>
</organism>
<dbReference type="AlphaFoldDB" id="A0A2A7MM30"/>
<dbReference type="STRING" id="137838.GCA_001458595_04088"/>
<dbReference type="RefSeq" id="WP_058296709.1">
    <property type="nucleotide sequence ID" value="NZ_LN890328.1"/>
</dbReference>
<protein>
    <submittedName>
        <fullName evidence="2">Uma2 family endonuclease</fullName>
    </submittedName>
</protein>
<dbReference type="InterPro" id="IPR012296">
    <property type="entry name" value="Nuclease_put_TT1808"/>
</dbReference>
<feature type="domain" description="Putative restriction endonuclease" evidence="1">
    <location>
        <begin position="14"/>
        <end position="183"/>
    </location>
</feature>
<evidence type="ECO:0000259" key="1">
    <source>
        <dbReference type="Pfam" id="PF05685"/>
    </source>
</evidence>
<proteinExistence type="predicted"/>
<keyword evidence="2" id="KW-0540">Nuclease</keyword>
<dbReference type="EMBL" id="PDCJ01000001">
    <property type="protein sequence ID" value="PEG32567.1"/>
    <property type="molecule type" value="Genomic_DNA"/>
</dbReference>
<dbReference type="Proteomes" id="UP000220840">
    <property type="component" value="Unassembled WGS sequence"/>
</dbReference>
<dbReference type="Gene3D" id="3.90.1570.10">
    <property type="entry name" value="tt1808, chain A"/>
    <property type="match status" value="1"/>
</dbReference>
<dbReference type="InterPro" id="IPR008538">
    <property type="entry name" value="Uma2"/>
</dbReference>
<name>A0A2A7MM30_9CLOT</name>
<accession>A0A2A7MM30</accession>
<dbReference type="OrthoDB" id="9808428at2"/>
<dbReference type="PANTHER" id="PTHR36558">
    <property type="entry name" value="GLR1098 PROTEIN"/>
    <property type="match status" value="1"/>
</dbReference>
<dbReference type="CDD" id="cd06260">
    <property type="entry name" value="DUF820-like"/>
    <property type="match status" value="1"/>
</dbReference>
<keyword evidence="2" id="KW-0255">Endonuclease</keyword>
<dbReference type="PANTHER" id="PTHR36558:SF1">
    <property type="entry name" value="RESTRICTION ENDONUCLEASE DOMAIN-CONTAINING PROTEIN-RELATED"/>
    <property type="match status" value="1"/>
</dbReference>
<dbReference type="Pfam" id="PF05685">
    <property type="entry name" value="Uma2"/>
    <property type="match status" value="1"/>
</dbReference>